<dbReference type="Proteomes" id="UP000008311">
    <property type="component" value="Unassembled WGS sequence"/>
</dbReference>
<proteinExistence type="predicted"/>
<name>B9S4X7_RICCO</name>
<evidence type="ECO:0000313" key="2">
    <source>
        <dbReference type="Proteomes" id="UP000008311"/>
    </source>
</evidence>
<dbReference type="AlphaFoldDB" id="B9S4X7"/>
<organism evidence="1 2">
    <name type="scientific">Ricinus communis</name>
    <name type="common">Castor bean</name>
    <dbReference type="NCBI Taxonomy" id="3988"/>
    <lineage>
        <taxon>Eukaryota</taxon>
        <taxon>Viridiplantae</taxon>
        <taxon>Streptophyta</taxon>
        <taxon>Embryophyta</taxon>
        <taxon>Tracheophyta</taxon>
        <taxon>Spermatophyta</taxon>
        <taxon>Magnoliopsida</taxon>
        <taxon>eudicotyledons</taxon>
        <taxon>Gunneridae</taxon>
        <taxon>Pentapetalae</taxon>
        <taxon>rosids</taxon>
        <taxon>fabids</taxon>
        <taxon>Malpighiales</taxon>
        <taxon>Euphorbiaceae</taxon>
        <taxon>Acalyphoideae</taxon>
        <taxon>Acalypheae</taxon>
        <taxon>Ricinus</taxon>
    </lineage>
</organism>
<protein>
    <submittedName>
        <fullName evidence="1">Uncharacterized protein</fullName>
    </submittedName>
</protein>
<sequence>MTCSKCNKKSHNKKGCKATRVQPAANTVNKATDSTSKATKKPTNVASLAMLFNTASSQNTNVPPT</sequence>
<gene>
    <name evidence="1" type="ORF">RCOM_1391880</name>
</gene>
<keyword evidence="2" id="KW-1185">Reference proteome</keyword>
<dbReference type="InParanoid" id="B9S4X7"/>
<dbReference type="EMBL" id="EQ973867">
    <property type="protein sequence ID" value="EEF41330.1"/>
    <property type="molecule type" value="Genomic_DNA"/>
</dbReference>
<reference evidence="2" key="1">
    <citation type="journal article" date="2010" name="Nat. Biotechnol.">
        <title>Draft genome sequence of the oilseed species Ricinus communis.</title>
        <authorList>
            <person name="Chan A.P."/>
            <person name="Crabtree J."/>
            <person name="Zhao Q."/>
            <person name="Lorenzi H."/>
            <person name="Orvis J."/>
            <person name="Puiu D."/>
            <person name="Melake-Berhan A."/>
            <person name="Jones K.M."/>
            <person name="Redman J."/>
            <person name="Chen G."/>
            <person name="Cahoon E.B."/>
            <person name="Gedil M."/>
            <person name="Stanke M."/>
            <person name="Haas B.J."/>
            <person name="Wortman J.R."/>
            <person name="Fraser-Liggett C.M."/>
            <person name="Ravel J."/>
            <person name="Rabinowicz P.D."/>
        </authorList>
    </citation>
    <scope>NUCLEOTIDE SEQUENCE [LARGE SCALE GENOMIC DNA]</scope>
    <source>
        <strain evidence="2">cv. Hale</strain>
    </source>
</reference>
<accession>B9S4X7</accession>
<evidence type="ECO:0000313" key="1">
    <source>
        <dbReference type="EMBL" id="EEF41330.1"/>
    </source>
</evidence>